<reference evidence="5" key="1">
    <citation type="submission" date="2016-03" db="UniProtKB">
        <authorList>
            <consortium name="WormBaseParasite"/>
        </authorList>
    </citation>
    <scope>IDENTIFICATION</scope>
</reference>
<feature type="domain" description="MSP" evidence="3">
    <location>
        <begin position="211"/>
        <end position="328"/>
    </location>
</feature>
<protein>
    <recommendedName>
        <fullName evidence="1">Major sperm protein</fullName>
    </recommendedName>
</protein>
<keyword evidence="4" id="KW-1185">Reference proteome</keyword>
<name>A0A0M3I6L1_ASCLU</name>
<dbReference type="PROSITE" id="PS50202">
    <property type="entry name" value="MSP"/>
    <property type="match status" value="2"/>
</dbReference>
<feature type="region of interest" description="Disordered" evidence="2">
    <location>
        <begin position="1"/>
        <end position="86"/>
    </location>
</feature>
<dbReference type="Pfam" id="PF00635">
    <property type="entry name" value="Motile_Sperm"/>
    <property type="match status" value="2"/>
</dbReference>
<evidence type="ECO:0000256" key="2">
    <source>
        <dbReference type="SAM" id="MobiDB-lite"/>
    </source>
</evidence>
<evidence type="ECO:0000313" key="4">
    <source>
        <dbReference type="Proteomes" id="UP000036681"/>
    </source>
</evidence>
<dbReference type="Gene3D" id="2.60.40.10">
    <property type="entry name" value="Immunoglobulins"/>
    <property type="match status" value="2"/>
</dbReference>
<dbReference type="SUPFAM" id="SSF49354">
    <property type="entry name" value="PapD-like"/>
    <property type="match status" value="2"/>
</dbReference>
<dbReference type="InterPro" id="IPR000535">
    <property type="entry name" value="MSP_dom"/>
</dbReference>
<feature type="region of interest" description="Disordered" evidence="2">
    <location>
        <begin position="161"/>
        <end position="245"/>
    </location>
</feature>
<feature type="compositionally biased region" description="Low complexity" evidence="2">
    <location>
        <begin position="166"/>
        <end position="180"/>
    </location>
</feature>
<feature type="compositionally biased region" description="Pro residues" evidence="2">
    <location>
        <begin position="1"/>
        <end position="41"/>
    </location>
</feature>
<evidence type="ECO:0000313" key="5">
    <source>
        <dbReference type="WBParaSite" id="ALUE_0001270801-mRNA-1"/>
    </source>
</evidence>
<keyword evidence="1" id="KW-0963">Cytoplasm</keyword>
<feature type="compositionally biased region" description="Low complexity" evidence="2">
    <location>
        <begin position="202"/>
        <end position="213"/>
    </location>
</feature>
<feature type="compositionally biased region" description="Pro residues" evidence="2">
    <location>
        <begin position="181"/>
        <end position="201"/>
    </location>
</feature>
<sequence length="328" mass="32196">MGDVPPPDAAAAPPPDAAAAPPPDAAAAPPPDAAAAPPPPEAAAAPPADAGAAAPPPPGPTTLTADPPEANMPAAGGVSTHTLSNPSGVRLAFKVKSTNNNEYRLRPVYGFVEATGNSPLEITRSAGPPKNDKLVILFKEAAADASDPAALFKEGAPLGELTLPMADAPPADAPPADAAAAPPPDAAAAPPPDAAAAPPPEAAAAPPADAGAAAPPPPGPTTLTADPPEANMPAAGGVSTHTLSNPSGVRLAFKVKSTNNNEYRLRPVYGFVEATGNSPLEITRSAGPPKNDKLVIQFKEAAADASDAAPLFKEGALLGELTLPLNAA</sequence>
<evidence type="ECO:0000256" key="1">
    <source>
        <dbReference type="RuleBase" id="RU003425"/>
    </source>
</evidence>
<dbReference type="PANTHER" id="PTHR22947:SF7">
    <property type="entry name" value="MSP DOMAIN-CONTAINING PROTEIN-RELATED"/>
    <property type="match status" value="1"/>
</dbReference>
<evidence type="ECO:0000259" key="3">
    <source>
        <dbReference type="PROSITE" id="PS50202"/>
    </source>
</evidence>
<dbReference type="InterPro" id="IPR051774">
    <property type="entry name" value="Sperm-specific_class_P"/>
</dbReference>
<accession>A0A0M3I6L1</accession>
<dbReference type="PANTHER" id="PTHR22947">
    <property type="entry name" value="MAJOR SPERM PROTEIN"/>
    <property type="match status" value="1"/>
</dbReference>
<comment type="function">
    <text evidence="1">Central component in molecular interactions underlying sperm crawling. Forms an extensive filament system that extends from sperm villipoda, along the leading edge of the pseudopod.</text>
</comment>
<dbReference type="AlphaFoldDB" id="A0A0M3I6L1"/>
<dbReference type="InterPro" id="IPR008962">
    <property type="entry name" value="PapD-like_sf"/>
</dbReference>
<dbReference type="Proteomes" id="UP000036681">
    <property type="component" value="Unplaced"/>
</dbReference>
<feature type="domain" description="MSP" evidence="3">
    <location>
        <begin position="51"/>
        <end position="168"/>
    </location>
</feature>
<proteinExistence type="predicted"/>
<dbReference type="WBParaSite" id="ALUE_0001270801-mRNA-1">
    <property type="protein sequence ID" value="ALUE_0001270801-mRNA-1"/>
    <property type="gene ID" value="ALUE_0001270801"/>
</dbReference>
<keyword evidence="1" id="KW-0206">Cytoskeleton</keyword>
<dbReference type="InterPro" id="IPR013783">
    <property type="entry name" value="Ig-like_fold"/>
</dbReference>
<organism evidence="4 5">
    <name type="scientific">Ascaris lumbricoides</name>
    <name type="common">Giant roundworm</name>
    <dbReference type="NCBI Taxonomy" id="6252"/>
    <lineage>
        <taxon>Eukaryota</taxon>
        <taxon>Metazoa</taxon>
        <taxon>Ecdysozoa</taxon>
        <taxon>Nematoda</taxon>
        <taxon>Chromadorea</taxon>
        <taxon>Rhabditida</taxon>
        <taxon>Spirurina</taxon>
        <taxon>Ascaridomorpha</taxon>
        <taxon>Ascaridoidea</taxon>
        <taxon>Ascarididae</taxon>
        <taxon>Ascaris</taxon>
    </lineage>
</organism>
<feature type="compositionally biased region" description="Low complexity" evidence="2">
    <location>
        <begin position="42"/>
        <end position="53"/>
    </location>
</feature>